<dbReference type="InterPro" id="IPR029058">
    <property type="entry name" value="AB_hydrolase_fold"/>
</dbReference>
<protein>
    <submittedName>
        <fullName evidence="3">Acetyl esterase/lipase</fullName>
    </submittedName>
</protein>
<dbReference type="InterPro" id="IPR050300">
    <property type="entry name" value="GDXG_lipolytic_enzyme"/>
</dbReference>
<dbReference type="SUPFAM" id="SSF53474">
    <property type="entry name" value="alpha/beta-Hydrolases"/>
    <property type="match status" value="1"/>
</dbReference>
<name>A0A4R7BTR0_9HYPH</name>
<evidence type="ECO:0000313" key="4">
    <source>
        <dbReference type="Proteomes" id="UP000295122"/>
    </source>
</evidence>
<dbReference type="Proteomes" id="UP000295122">
    <property type="component" value="Unassembled WGS sequence"/>
</dbReference>
<accession>A0A4R7BTR0</accession>
<evidence type="ECO:0000313" key="3">
    <source>
        <dbReference type="EMBL" id="TDR88881.1"/>
    </source>
</evidence>
<dbReference type="RefSeq" id="WP_133772146.1">
    <property type="nucleotide sequence ID" value="NZ_SNZR01000014.1"/>
</dbReference>
<gene>
    <name evidence="3" type="ORF">EV668_3364</name>
</gene>
<sequence length="287" mass="30585">MTGISEPTTEPEAAIWRGFRRSELDRAYDNAGHVRDSAAKLADWTARSALLRAARPEFLDLRYGPRDRNRIDVFRCGEAGAPLLVFIHGGYWQRNSKEVFSCLAEGPLARGFDVALPGYTLAPDASLSEIVDEIEAAIGWLREQGPERGFATGRLIVGGWSAGAHLAALACGWRGVDGGLLVSGIYDLEPIRLGILNEKLGLSEGDVGRLSPIGAPGAGVAPAAVIVGGSELPELQRQSADYAAARIAAGVPTRFRILPDRNHFTILDELSSPQGGLTEELAGFLSA</sequence>
<dbReference type="InterPro" id="IPR049492">
    <property type="entry name" value="BD-FAE-like_dom"/>
</dbReference>
<evidence type="ECO:0000259" key="2">
    <source>
        <dbReference type="Pfam" id="PF20434"/>
    </source>
</evidence>
<dbReference type="Pfam" id="PF20434">
    <property type="entry name" value="BD-FAE"/>
    <property type="match status" value="1"/>
</dbReference>
<dbReference type="Gene3D" id="3.40.50.1820">
    <property type="entry name" value="alpha/beta hydrolase"/>
    <property type="match status" value="1"/>
</dbReference>
<dbReference type="GO" id="GO:0016787">
    <property type="term" value="F:hydrolase activity"/>
    <property type="evidence" value="ECO:0007669"/>
    <property type="project" value="UniProtKB-KW"/>
</dbReference>
<comment type="caution">
    <text evidence="3">The sequence shown here is derived from an EMBL/GenBank/DDBJ whole genome shotgun (WGS) entry which is preliminary data.</text>
</comment>
<feature type="domain" description="BD-FAE-like" evidence="2">
    <location>
        <begin position="79"/>
        <end position="170"/>
    </location>
</feature>
<keyword evidence="4" id="KW-1185">Reference proteome</keyword>
<evidence type="ECO:0000256" key="1">
    <source>
        <dbReference type="ARBA" id="ARBA00022801"/>
    </source>
</evidence>
<dbReference type="PANTHER" id="PTHR48081">
    <property type="entry name" value="AB HYDROLASE SUPERFAMILY PROTEIN C4A8.06C"/>
    <property type="match status" value="1"/>
</dbReference>
<dbReference type="AlphaFoldDB" id="A0A4R7BTR0"/>
<keyword evidence="1" id="KW-0378">Hydrolase</keyword>
<dbReference type="OrthoDB" id="9771666at2"/>
<organism evidence="3 4">
    <name type="scientific">Enterovirga rhinocerotis</name>
    <dbReference type="NCBI Taxonomy" id="1339210"/>
    <lineage>
        <taxon>Bacteria</taxon>
        <taxon>Pseudomonadati</taxon>
        <taxon>Pseudomonadota</taxon>
        <taxon>Alphaproteobacteria</taxon>
        <taxon>Hyphomicrobiales</taxon>
        <taxon>Methylobacteriaceae</taxon>
        <taxon>Enterovirga</taxon>
    </lineage>
</organism>
<dbReference type="EMBL" id="SNZR01000014">
    <property type="protein sequence ID" value="TDR88881.1"/>
    <property type="molecule type" value="Genomic_DNA"/>
</dbReference>
<reference evidence="3 4" key="1">
    <citation type="submission" date="2019-03" db="EMBL/GenBank/DDBJ databases">
        <title>Genomic Encyclopedia of Type Strains, Phase IV (KMG-IV): sequencing the most valuable type-strain genomes for metagenomic binning, comparative biology and taxonomic classification.</title>
        <authorList>
            <person name="Goeker M."/>
        </authorList>
    </citation>
    <scope>NUCLEOTIDE SEQUENCE [LARGE SCALE GENOMIC DNA]</scope>
    <source>
        <strain evidence="3 4">DSM 25903</strain>
    </source>
</reference>
<proteinExistence type="predicted"/>
<dbReference type="PANTHER" id="PTHR48081:SF33">
    <property type="entry name" value="KYNURENINE FORMAMIDASE"/>
    <property type="match status" value="1"/>
</dbReference>